<evidence type="ECO:0000259" key="3">
    <source>
        <dbReference type="Pfam" id="PF13656"/>
    </source>
</evidence>
<organism evidence="4">
    <name type="scientific">Lotharella vacuolata</name>
    <dbReference type="NCBI Taxonomy" id="74820"/>
    <lineage>
        <taxon>Eukaryota</taxon>
        <taxon>Sar</taxon>
        <taxon>Rhizaria</taxon>
        <taxon>Cercozoa</taxon>
        <taxon>Chlorarachniophyceae</taxon>
        <taxon>Lotharella</taxon>
    </lineage>
</organism>
<feature type="domain" description="DNA-directed RNA polymerase RBP11-like dimerisation" evidence="3">
    <location>
        <begin position="7"/>
        <end position="72"/>
    </location>
</feature>
<evidence type="ECO:0000256" key="1">
    <source>
        <dbReference type="ARBA" id="ARBA00022478"/>
    </source>
</evidence>
<dbReference type="Pfam" id="PF13656">
    <property type="entry name" value="RNA_pol_L_2"/>
    <property type="match status" value="1"/>
</dbReference>
<reference evidence="4" key="1">
    <citation type="journal article" date="2015" name="Genome Biol. Evol.">
        <title>Nucleomorph Genome Sequences of Two Chlorarachniophytes, Amorphochlora amoebiformis and Lotharella vacuolata.</title>
        <authorList>
            <person name="Suzuki S."/>
            <person name="Shirato S."/>
            <person name="Hirakawa Y."/>
            <person name="Ishida K."/>
        </authorList>
    </citation>
    <scope>NUCLEOTIDE SEQUENCE</scope>
    <source>
        <strain evidence="4">CCMP240</strain>
    </source>
</reference>
<protein>
    <recommendedName>
        <fullName evidence="3">DNA-directed RNA polymerase RBP11-like dimerisation domain-containing protein</fullName>
    </recommendedName>
</protein>
<name>A0A0H5BJW4_9EUKA</name>
<evidence type="ECO:0000256" key="2">
    <source>
        <dbReference type="ARBA" id="ARBA00023163"/>
    </source>
</evidence>
<geneLocation type="nucleomorph" evidence="4"/>
<accession>A0A0H5BJW4</accession>
<dbReference type="InterPro" id="IPR009025">
    <property type="entry name" value="RBP11-like_dimer"/>
</dbReference>
<dbReference type="AlphaFoldDB" id="A0A0H5BJW4"/>
<dbReference type="SUPFAM" id="SSF55257">
    <property type="entry name" value="RBP11-like subunits of RNA polymerase"/>
    <property type="match status" value="1"/>
</dbReference>
<proteinExistence type="predicted"/>
<keyword evidence="4" id="KW-0542">Nucleomorph</keyword>
<keyword evidence="2" id="KW-0804">Transcription</keyword>
<dbReference type="EMBL" id="AB996599">
    <property type="protein sequence ID" value="BAS01415.1"/>
    <property type="molecule type" value="Genomic_DNA"/>
</dbReference>
<dbReference type="InterPro" id="IPR036603">
    <property type="entry name" value="RBP11-like"/>
</dbReference>
<dbReference type="GO" id="GO:0006351">
    <property type="term" value="P:DNA-templated transcription"/>
    <property type="evidence" value="ECO:0007669"/>
    <property type="project" value="InterPro"/>
</dbReference>
<sequence>MSFTYKLLVEGENYTLGNLMMFFIKKNYLVIYSSYEILHPLREILMISITLKRNVKINEVLKESLKTIKIFLKIIIKIVMWNKKLRMN</sequence>
<evidence type="ECO:0000313" key="4">
    <source>
        <dbReference type="EMBL" id="BAS01415.1"/>
    </source>
</evidence>
<keyword evidence="1" id="KW-0240">DNA-directed RNA polymerase</keyword>
<dbReference type="GO" id="GO:0046983">
    <property type="term" value="F:protein dimerization activity"/>
    <property type="evidence" value="ECO:0007669"/>
    <property type="project" value="InterPro"/>
</dbReference>
<dbReference type="GO" id="GO:0000428">
    <property type="term" value="C:DNA-directed RNA polymerase complex"/>
    <property type="evidence" value="ECO:0007669"/>
    <property type="project" value="UniProtKB-KW"/>
</dbReference>
<dbReference type="Gene3D" id="3.30.1360.10">
    <property type="entry name" value="RNA polymerase, RBP11-like subunit"/>
    <property type="match status" value="1"/>
</dbReference>